<evidence type="ECO:0000313" key="4">
    <source>
        <dbReference type="Proteomes" id="UP001602245"/>
    </source>
</evidence>
<name>A0ABW6WWJ2_9ACTN</name>
<dbReference type="GO" id="GO:0052621">
    <property type="term" value="F:diguanylate cyclase activity"/>
    <property type="evidence" value="ECO:0007669"/>
    <property type="project" value="UniProtKB-EC"/>
</dbReference>
<feature type="transmembrane region" description="Helical" evidence="1">
    <location>
        <begin position="29"/>
        <end position="48"/>
    </location>
</feature>
<organism evidence="3 4">
    <name type="scientific">Paractinoplanes globisporus</name>
    <dbReference type="NCBI Taxonomy" id="113565"/>
    <lineage>
        <taxon>Bacteria</taxon>
        <taxon>Bacillati</taxon>
        <taxon>Actinomycetota</taxon>
        <taxon>Actinomycetes</taxon>
        <taxon>Micromonosporales</taxon>
        <taxon>Micromonosporaceae</taxon>
        <taxon>Paractinoplanes</taxon>
    </lineage>
</organism>
<dbReference type="InterPro" id="IPR043128">
    <property type="entry name" value="Rev_trsase/Diguanyl_cyclase"/>
</dbReference>
<dbReference type="EC" id="2.7.7.65" evidence="3"/>
<dbReference type="Pfam" id="PF00990">
    <property type="entry name" value="GGDEF"/>
    <property type="match status" value="1"/>
</dbReference>
<gene>
    <name evidence="3" type="ORF">ACFY35_48590</name>
</gene>
<reference evidence="3 4" key="1">
    <citation type="submission" date="2024-10" db="EMBL/GenBank/DDBJ databases">
        <title>The Natural Products Discovery Center: Release of the First 8490 Sequenced Strains for Exploring Actinobacteria Biosynthetic Diversity.</title>
        <authorList>
            <person name="Kalkreuter E."/>
            <person name="Kautsar S.A."/>
            <person name="Yang D."/>
            <person name="Bader C.D."/>
            <person name="Teijaro C.N."/>
            <person name="Fluegel L."/>
            <person name="Davis C.M."/>
            <person name="Simpson J.R."/>
            <person name="Lauterbach L."/>
            <person name="Steele A.D."/>
            <person name="Gui C."/>
            <person name="Meng S."/>
            <person name="Li G."/>
            <person name="Viehrig K."/>
            <person name="Ye F."/>
            <person name="Su P."/>
            <person name="Kiefer A.F."/>
            <person name="Nichols A."/>
            <person name="Cepeda A.J."/>
            <person name="Yan W."/>
            <person name="Fan B."/>
            <person name="Jiang Y."/>
            <person name="Adhikari A."/>
            <person name="Zheng C.-J."/>
            <person name="Schuster L."/>
            <person name="Cowan T.M."/>
            <person name="Smanski M.J."/>
            <person name="Chevrette M.G."/>
            <person name="De Carvalho L.P.S."/>
            <person name="Shen B."/>
        </authorList>
    </citation>
    <scope>NUCLEOTIDE SEQUENCE [LARGE SCALE GENOMIC DNA]</scope>
    <source>
        <strain evidence="3 4">NPDC000087</strain>
    </source>
</reference>
<keyword evidence="3" id="KW-0808">Transferase</keyword>
<keyword evidence="3" id="KW-0548">Nucleotidyltransferase</keyword>
<proteinExistence type="predicted"/>
<dbReference type="PROSITE" id="PS50887">
    <property type="entry name" value="GGDEF"/>
    <property type="match status" value="1"/>
</dbReference>
<feature type="transmembrane region" description="Helical" evidence="1">
    <location>
        <begin position="260"/>
        <end position="279"/>
    </location>
</feature>
<feature type="transmembrane region" description="Helical" evidence="1">
    <location>
        <begin position="60"/>
        <end position="80"/>
    </location>
</feature>
<feature type="domain" description="GGDEF" evidence="2">
    <location>
        <begin position="353"/>
        <end position="475"/>
    </location>
</feature>
<evidence type="ECO:0000256" key="1">
    <source>
        <dbReference type="SAM" id="Phobius"/>
    </source>
</evidence>
<dbReference type="CDD" id="cd01949">
    <property type="entry name" value="GGDEF"/>
    <property type="match status" value="1"/>
</dbReference>
<keyword evidence="4" id="KW-1185">Reference proteome</keyword>
<dbReference type="InterPro" id="IPR050469">
    <property type="entry name" value="Diguanylate_Cyclase"/>
</dbReference>
<keyword evidence="1" id="KW-0472">Membrane</keyword>
<feature type="transmembrane region" description="Helical" evidence="1">
    <location>
        <begin position="124"/>
        <end position="146"/>
    </location>
</feature>
<protein>
    <submittedName>
        <fullName evidence="3">Diguanylate cyclase</fullName>
        <ecNumber evidence="3">2.7.7.65</ecNumber>
    </submittedName>
</protein>
<dbReference type="InterPro" id="IPR029787">
    <property type="entry name" value="Nucleotide_cyclase"/>
</dbReference>
<dbReference type="NCBIfam" id="TIGR00254">
    <property type="entry name" value="GGDEF"/>
    <property type="match status" value="1"/>
</dbReference>
<keyword evidence="1" id="KW-1133">Transmembrane helix</keyword>
<accession>A0ABW6WWJ2</accession>
<dbReference type="EMBL" id="JBIAZU010000011">
    <property type="protein sequence ID" value="MFF5297338.1"/>
    <property type="molecule type" value="Genomic_DNA"/>
</dbReference>
<dbReference type="Gene3D" id="3.30.70.270">
    <property type="match status" value="1"/>
</dbReference>
<dbReference type="SMART" id="SM00267">
    <property type="entry name" value="GGDEF"/>
    <property type="match status" value="1"/>
</dbReference>
<sequence length="480" mass="51833">MPRRAWSWWLALSVPVALCYPWLPSGSLIAGIGFEGVGAIACLVMMVAIRRLRPPNPRMWWLLAAGNAASVVGDLVYDYLLNVAHVDAYPSVADIFYLLSYPVTVGGLGLLVRGRTRGRDRVGLVDAAIISTALALPAWTFVIRPISAMDHQGLGDQLVSLAYPIFDVLLVVMTARLVMTPGARRLPFATLMLIVAQVTRLVSDVAFSATSITGADFPWLDGGWILTYLLTTAAVLHPSAARIGEPGPHRDAGVLSTPRLTLLAAASLLAPVVLAVQGLRDRREIDWLAVAAGSTVLFLLVVARMKLLLDRVQGQARQLDQLAHLDGLTGVPNRRSWDEALSRELARARRSGEPVVAGLLDLDFFKRFNDAYGHQAGDLLLKEAAATWRALLRDPDVLARYGGEEFGVVIAGLPAEEALTIVSRLRPATPRGQTFSAGLAEWDGTEPADELVRRADEALYQAKAAGRDRVLLAKNVTLAG</sequence>
<dbReference type="PANTHER" id="PTHR45138:SF24">
    <property type="entry name" value="DIGUANYLATE CYCLASE DGCC-RELATED"/>
    <property type="match status" value="1"/>
</dbReference>
<dbReference type="SUPFAM" id="SSF55073">
    <property type="entry name" value="Nucleotide cyclase"/>
    <property type="match status" value="1"/>
</dbReference>
<keyword evidence="1" id="KW-0812">Transmembrane</keyword>
<comment type="caution">
    <text evidence="3">The sequence shown here is derived from an EMBL/GenBank/DDBJ whole genome shotgun (WGS) entry which is preliminary data.</text>
</comment>
<dbReference type="RefSeq" id="WP_051115256.1">
    <property type="nucleotide sequence ID" value="NZ_JBIAZU010000011.1"/>
</dbReference>
<feature type="transmembrane region" description="Helical" evidence="1">
    <location>
        <begin position="158"/>
        <end position="179"/>
    </location>
</feature>
<dbReference type="Proteomes" id="UP001602245">
    <property type="component" value="Unassembled WGS sequence"/>
</dbReference>
<dbReference type="InterPro" id="IPR000160">
    <property type="entry name" value="GGDEF_dom"/>
</dbReference>
<evidence type="ECO:0000313" key="3">
    <source>
        <dbReference type="EMBL" id="MFF5297338.1"/>
    </source>
</evidence>
<dbReference type="PANTHER" id="PTHR45138">
    <property type="entry name" value="REGULATORY COMPONENTS OF SENSORY TRANSDUCTION SYSTEM"/>
    <property type="match status" value="1"/>
</dbReference>
<feature type="transmembrane region" description="Helical" evidence="1">
    <location>
        <begin position="95"/>
        <end position="112"/>
    </location>
</feature>
<evidence type="ECO:0000259" key="2">
    <source>
        <dbReference type="PROSITE" id="PS50887"/>
    </source>
</evidence>
<feature type="transmembrane region" description="Helical" evidence="1">
    <location>
        <begin position="285"/>
        <end position="303"/>
    </location>
</feature>